<dbReference type="GO" id="GO:0072344">
    <property type="term" value="P:rescue of stalled ribosome"/>
    <property type="evidence" value="ECO:0007669"/>
    <property type="project" value="InterPro"/>
</dbReference>
<organism evidence="2 5">
    <name type="scientific">Pseudomonas citronellolis</name>
    <dbReference type="NCBI Taxonomy" id="53408"/>
    <lineage>
        <taxon>Bacteria</taxon>
        <taxon>Pseudomonadati</taxon>
        <taxon>Pseudomonadota</taxon>
        <taxon>Gammaproteobacteria</taxon>
        <taxon>Pseudomonadales</taxon>
        <taxon>Pseudomonadaceae</taxon>
        <taxon>Pseudomonas</taxon>
    </lineage>
</organism>
<gene>
    <name evidence="3" type="primary">arfA</name>
    <name evidence="2" type="ORF">A9C11_04245</name>
    <name evidence="3" type="ORF">P3W55_30885</name>
    <name evidence="4" type="ORF">SAMN05216577_12055</name>
</gene>
<evidence type="ECO:0000313" key="2">
    <source>
        <dbReference type="EMBL" id="ANI13237.1"/>
    </source>
</evidence>
<evidence type="ECO:0000313" key="4">
    <source>
        <dbReference type="EMBL" id="SFD23497.1"/>
    </source>
</evidence>
<dbReference type="EMBL" id="FOLS01000020">
    <property type="protein sequence ID" value="SFD23497.1"/>
    <property type="molecule type" value="Genomic_DNA"/>
</dbReference>
<protein>
    <submittedName>
        <fullName evidence="3">Alternative ribosome rescue factor ArfA</fullName>
    </submittedName>
    <submittedName>
        <fullName evidence="4">Alternative ribosome-rescue factor</fullName>
    </submittedName>
    <submittedName>
        <fullName evidence="2">Lipoyl synthase</fullName>
    </submittedName>
</protein>
<evidence type="ECO:0000313" key="6">
    <source>
        <dbReference type="Proteomes" id="UP000183385"/>
    </source>
</evidence>
<evidence type="ECO:0000313" key="5">
    <source>
        <dbReference type="Proteomes" id="UP000077748"/>
    </source>
</evidence>
<dbReference type="OrthoDB" id="6954983at2"/>
<dbReference type="Proteomes" id="UP000183385">
    <property type="component" value="Unassembled WGS sequence"/>
</dbReference>
<dbReference type="KEGG" id="pcq:PcP3B5_08990"/>
<dbReference type="Pfam" id="PF03889">
    <property type="entry name" value="ArfA"/>
    <property type="match status" value="1"/>
</dbReference>
<proteinExistence type="predicted"/>
<keyword evidence="6" id="KW-1185">Reference proteome</keyword>
<feature type="compositionally biased region" description="Basic and acidic residues" evidence="1">
    <location>
        <begin position="22"/>
        <end position="37"/>
    </location>
</feature>
<dbReference type="InterPro" id="IPR005589">
    <property type="entry name" value="ArfA"/>
</dbReference>
<feature type="compositionally biased region" description="Basic residues" evidence="1">
    <location>
        <begin position="1"/>
        <end position="10"/>
    </location>
</feature>
<evidence type="ECO:0000256" key="1">
    <source>
        <dbReference type="SAM" id="MobiDB-lite"/>
    </source>
</evidence>
<dbReference type="Proteomes" id="UP001220662">
    <property type="component" value="Unassembled WGS sequence"/>
</dbReference>
<dbReference type="Proteomes" id="UP000077748">
    <property type="component" value="Chromosome"/>
</dbReference>
<feature type="region of interest" description="Disordered" evidence="1">
    <location>
        <begin position="1"/>
        <end position="37"/>
    </location>
</feature>
<name>A0A127MMD1_9PSED</name>
<reference evidence="3" key="3">
    <citation type="submission" date="2023-03" db="EMBL/GenBank/DDBJ databases">
        <title>Draft assemblies of triclosan tolerant bacteria isolated from returned activated sludge.</title>
        <authorList>
            <person name="Van Hamelsveld S."/>
        </authorList>
    </citation>
    <scope>NUCLEOTIDE SEQUENCE</scope>
    <source>
        <strain evidence="3">GW210015_S63</strain>
    </source>
</reference>
<reference evidence="4 6" key="2">
    <citation type="submission" date="2016-10" db="EMBL/GenBank/DDBJ databases">
        <authorList>
            <person name="Varghese N."/>
            <person name="Submissions S."/>
        </authorList>
    </citation>
    <scope>NUCLEOTIDE SEQUENCE [LARGE SCALE GENOMIC DNA]</scope>
    <source>
        <strain evidence="4 6">LMG 18378</strain>
    </source>
</reference>
<dbReference type="EMBL" id="CP015878">
    <property type="protein sequence ID" value="ANI13237.1"/>
    <property type="molecule type" value="Genomic_DNA"/>
</dbReference>
<evidence type="ECO:0000313" key="3">
    <source>
        <dbReference type="EMBL" id="MDF3846130.1"/>
    </source>
</evidence>
<dbReference type="STRING" id="53408.A9C11_04245"/>
<dbReference type="AlphaFoldDB" id="A0A127MMD1"/>
<sequence length="50" mass="5732">MAKKAKRPNKAKSLVAQPLFRSRQEKPQKGKGSYRREASHNWEASFFLAA</sequence>
<dbReference type="GeneID" id="72994076"/>
<dbReference type="EMBL" id="JARJLR010000510">
    <property type="protein sequence ID" value="MDF3846130.1"/>
    <property type="molecule type" value="Genomic_DNA"/>
</dbReference>
<reference evidence="2 5" key="1">
    <citation type="submission" date="2016-05" db="EMBL/GenBank/DDBJ databases">
        <title>Genome Sequence of Pseudomonas citronellolis Strain SJTE-3, an Estrogens and Persistent Organic Pollutants degradation strain.</title>
        <authorList>
            <person name="Liang R."/>
        </authorList>
    </citation>
    <scope>NUCLEOTIDE SEQUENCE [LARGE SCALE GENOMIC DNA]</scope>
    <source>
        <strain evidence="2 5">SJTE-3</strain>
    </source>
</reference>
<accession>A0A127MMD1</accession>
<dbReference type="RefSeq" id="WP_043313745.1">
    <property type="nucleotide sequence ID" value="NZ_BGPP01000001.1"/>
</dbReference>